<evidence type="ECO:0000256" key="5">
    <source>
        <dbReference type="ARBA" id="ARBA00022597"/>
    </source>
</evidence>
<evidence type="ECO:0000256" key="4">
    <source>
        <dbReference type="ARBA" id="ARBA00022475"/>
    </source>
</evidence>
<dbReference type="Proteomes" id="UP000220922">
    <property type="component" value="Unassembled WGS sequence"/>
</dbReference>
<keyword evidence="8 9" id="KW-0472">Membrane</keyword>
<dbReference type="CDD" id="cd06261">
    <property type="entry name" value="TM_PBP2"/>
    <property type="match status" value="1"/>
</dbReference>
<name>A0A2H3L6Z7_9CHLR</name>
<dbReference type="GO" id="GO:0005886">
    <property type="term" value="C:plasma membrane"/>
    <property type="evidence" value="ECO:0007669"/>
    <property type="project" value="UniProtKB-SubCell"/>
</dbReference>
<dbReference type="GO" id="GO:0015423">
    <property type="term" value="F:ABC-type maltose transporter activity"/>
    <property type="evidence" value="ECO:0007669"/>
    <property type="project" value="TreeGrafter"/>
</dbReference>
<dbReference type="RefSeq" id="WP_097650665.1">
    <property type="nucleotide sequence ID" value="NZ_LYXE01000024.1"/>
</dbReference>
<feature type="transmembrane region" description="Helical" evidence="9">
    <location>
        <begin position="231"/>
        <end position="255"/>
    </location>
</feature>
<keyword evidence="4" id="KW-1003">Cell membrane</keyword>
<keyword evidence="7 9" id="KW-1133">Transmembrane helix</keyword>
<dbReference type="PANTHER" id="PTHR32243">
    <property type="entry name" value="MALTOSE TRANSPORT SYSTEM PERMEASE-RELATED"/>
    <property type="match status" value="1"/>
</dbReference>
<feature type="transmembrane region" description="Helical" evidence="9">
    <location>
        <begin position="104"/>
        <end position="123"/>
    </location>
</feature>
<evidence type="ECO:0000256" key="7">
    <source>
        <dbReference type="ARBA" id="ARBA00022989"/>
    </source>
</evidence>
<comment type="caution">
    <text evidence="11">The sequence shown here is derived from an EMBL/GenBank/DDBJ whole genome shotgun (WGS) entry which is preliminary data.</text>
</comment>
<dbReference type="OrthoDB" id="9794684at2"/>
<dbReference type="InterPro" id="IPR035906">
    <property type="entry name" value="MetI-like_sf"/>
</dbReference>
<protein>
    <submittedName>
        <fullName evidence="11">ABC transporter permease</fullName>
    </submittedName>
</protein>
<comment type="subcellular location">
    <subcellularLocation>
        <location evidence="1 9">Cell membrane</location>
        <topology evidence="1 9">Multi-pass membrane protein</topology>
    </subcellularLocation>
</comment>
<dbReference type="Pfam" id="PF00528">
    <property type="entry name" value="BPD_transp_1"/>
    <property type="match status" value="1"/>
</dbReference>
<sequence length="372" mass="39476">MASVATTPARTGSAVRQGSSKSGRQLKWWQQVLYQALCLFIGATVLFPVLWIVSMSLDPRNIARPTELNLIPPGASLDAYRQVLDRPTGNPVSFAELAMNSFRLAGGVALFALLIGVSAAYAFSRFKFPGRQYAMIAVLGITVLPTVATIAPLFALLNGIRITTTLLSLSLGIAGLLAAGFGLLIIVPAWRSGTAVGSTYVLGGVALLMGLILLVTAVSPPANDVFILRNSLLGVGIAMISGALPFAIWNLKGYLDTIPKELEEAAIIDGASSNQIFLQIVLPLSTPALAVTGFLSFTAGWTEFFLSWQFLTNPQDFTLAMALYNMTGQYAGSVPWSRFAAFSILVSLPVAIVYLLLQRYIVGGLTLGGVKG</sequence>
<keyword evidence="3 9" id="KW-0813">Transport</keyword>
<feature type="transmembrane region" description="Helical" evidence="9">
    <location>
        <begin position="199"/>
        <end position="219"/>
    </location>
</feature>
<evidence type="ECO:0000256" key="1">
    <source>
        <dbReference type="ARBA" id="ARBA00004651"/>
    </source>
</evidence>
<keyword evidence="12" id="KW-1185">Reference proteome</keyword>
<comment type="similarity">
    <text evidence="2">Belongs to the binding-protein-dependent transport system permease family. MalFG subfamily.</text>
</comment>
<evidence type="ECO:0000256" key="6">
    <source>
        <dbReference type="ARBA" id="ARBA00022692"/>
    </source>
</evidence>
<feature type="domain" description="ABC transmembrane type-1" evidence="10">
    <location>
        <begin position="98"/>
        <end position="357"/>
    </location>
</feature>
<feature type="transmembrane region" description="Helical" evidence="9">
    <location>
        <begin position="32"/>
        <end position="53"/>
    </location>
</feature>
<keyword evidence="5" id="KW-0762">Sugar transport</keyword>
<dbReference type="GO" id="GO:0042956">
    <property type="term" value="P:maltodextrin transmembrane transport"/>
    <property type="evidence" value="ECO:0007669"/>
    <property type="project" value="TreeGrafter"/>
</dbReference>
<dbReference type="PROSITE" id="PS50928">
    <property type="entry name" value="ABC_TM1"/>
    <property type="match status" value="1"/>
</dbReference>
<dbReference type="PANTHER" id="PTHR32243:SF50">
    <property type="entry name" value="MALTOSE_MALTODEXTRIN TRANSPORT SYSTEM PERMEASE PROTEIN MALG"/>
    <property type="match status" value="1"/>
</dbReference>
<dbReference type="EMBL" id="LYXE01000024">
    <property type="protein sequence ID" value="PDW00840.1"/>
    <property type="molecule type" value="Genomic_DNA"/>
</dbReference>
<dbReference type="AlphaFoldDB" id="A0A2H3L6Z7"/>
<accession>A0A2H3L6Z7</accession>
<organism evidence="11 12">
    <name type="scientific">Candidatus Chloroploca asiatica</name>
    <dbReference type="NCBI Taxonomy" id="1506545"/>
    <lineage>
        <taxon>Bacteria</taxon>
        <taxon>Bacillati</taxon>
        <taxon>Chloroflexota</taxon>
        <taxon>Chloroflexia</taxon>
        <taxon>Chloroflexales</taxon>
        <taxon>Chloroflexineae</taxon>
        <taxon>Oscillochloridaceae</taxon>
        <taxon>Candidatus Chloroploca</taxon>
    </lineage>
</organism>
<dbReference type="InterPro" id="IPR000515">
    <property type="entry name" value="MetI-like"/>
</dbReference>
<dbReference type="Gene3D" id="1.10.3720.10">
    <property type="entry name" value="MetI-like"/>
    <property type="match status" value="2"/>
</dbReference>
<keyword evidence="6 9" id="KW-0812">Transmembrane</keyword>
<evidence type="ECO:0000256" key="2">
    <source>
        <dbReference type="ARBA" id="ARBA00009047"/>
    </source>
</evidence>
<feature type="transmembrane region" description="Helical" evidence="9">
    <location>
        <begin position="135"/>
        <end position="160"/>
    </location>
</feature>
<feature type="transmembrane region" description="Helical" evidence="9">
    <location>
        <begin position="336"/>
        <end position="357"/>
    </location>
</feature>
<evidence type="ECO:0000256" key="3">
    <source>
        <dbReference type="ARBA" id="ARBA00022448"/>
    </source>
</evidence>
<reference evidence="11 12" key="1">
    <citation type="submission" date="2016-05" db="EMBL/GenBank/DDBJ databases">
        <authorList>
            <person name="Lavstsen T."/>
            <person name="Jespersen J.S."/>
        </authorList>
    </citation>
    <scope>NUCLEOTIDE SEQUENCE [LARGE SCALE GENOMIC DNA]</scope>
    <source>
        <strain evidence="11 12">B7-9</strain>
    </source>
</reference>
<evidence type="ECO:0000313" key="12">
    <source>
        <dbReference type="Proteomes" id="UP000220922"/>
    </source>
</evidence>
<evidence type="ECO:0000313" key="11">
    <source>
        <dbReference type="EMBL" id="PDW00840.1"/>
    </source>
</evidence>
<evidence type="ECO:0000256" key="9">
    <source>
        <dbReference type="RuleBase" id="RU363032"/>
    </source>
</evidence>
<gene>
    <name evidence="11" type="ORF">A9Q02_08205</name>
</gene>
<dbReference type="SUPFAM" id="SSF161098">
    <property type="entry name" value="MetI-like"/>
    <property type="match status" value="1"/>
</dbReference>
<feature type="transmembrane region" description="Helical" evidence="9">
    <location>
        <begin position="166"/>
        <end position="187"/>
    </location>
</feature>
<evidence type="ECO:0000256" key="8">
    <source>
        <dbReference type="ARBA" id="ARBA00023136"/>
    </source>
</evidence>
<evidence type="ECO:0000259" key="10">
    <source>
        <dbReference type="PROSITE" id="PS50928"/>
    </source>
</evidence>
<dbReference type="InterPro" id="IPR050901">
    <property type="entry name" value="BP-dep_ABC_trans_perm"/>
</dbReference>
<proteinExistence type="inferred from homology"/>
<feature type="transmembrane region" description="Helical" evidence="9">
    <location>
        <begin position="276"/>
        <end position="301"/>
    </location>
</feature>